<name>L0DR11_SINAD</name>
<dbReference type="STRING" id="886293.Sinac_7358"/>
<accession>L0DR11</accession>
<sequence>MSALEFIYDKEIGDSFFKRIAMELGAGLTVVLIGPRYVGKRFVLSRVLHEFSETEAMKQDQVVVATFLESPPTGGELQAGLADPFLGDVRPTCTTAEAALAEFEKLNKCHEDKKIVFMAANVDALPRVEVEKFLGQLGALAGPVNRKPGILLTTEAHGPELLLGDNPRIIPDRVYVLQRFDLLKFTEFAEKYLDYLRFEMTDNRSTIIKTLYQQTGGRIYFLRCLIWSLFDRWASQEGREKPQLKLKMLAVAPKIEHIPWNHYFRYVTRLISRAPDLWPALLELKRNGQVKAVGKDPSLLELAGIAVREHRDGSDWLLTSGDLIRGFIERHYTPQRVAELYSLTGEWEQAFDQLRELRQWDPTQLVRPSSIDDVVDTEHAVRRLGASLHQLISLDQLSAQGTEAIRSRFKEGCHLLLGYGEVSFWVRDRRRGPWRRLVPRHGPVDRRVSSVSDLDVAEGEPTTDPSFYESILNGLPEPSEEGPANYQTLDTYLGAAAQIDAPHSDLLSAVVIRAAGGGNQPLMSKARQEILEVLLKDFLQAHHDAKNIARILRRSKVRHQLSQIVMEVLKLLGSEVQRLDQTLGIVAKQLRDRPFEYKRVLISLVDPAEKAIVGAYEASDDPHQTMRRLTKYPLNDADASMHARAIRDRKSIREPDLAHAPNVHRPTIRETGAKAGAVVPLLIFLSGDPDQPTPLGTLWCERADELAPSLEEVEELEEFGKKLAVVLMQSKRVQLLQSALDQQQQPILILDGKDRPVFTNRLSAKMMDDPITPGWRHHHIDGPNPLDGQSGRFIEGLRTSVFQTKERGRRQVRHLDITGERPGDQSRVKEWVSLLTDVIRYCPEIPAHVAQPGENGHSIWKWELGTVCEVQRLSILYRIFDSLKRLHCNIEDETNPREPGQATKQIVENVGILLTNVLGHSRALLYQLDHANRQVMDLRMIYPGLSESLERFSRFRKIELEDDQRWHSIDAKEPVALSMDPDRVDGEEYFTEYGLRVKNLVRPAIREFLAEVKERSWIDFPLMAGDRPWGMIVVDCDPQYLPEDFEFLKVFTMLISSLLEGIQLQDDRFNALFIAQYENTMNSQLMMIHNILKPLGDYLEPLLSEYARASQSHQGKPAIEGSERSPAGQVPGESREIDRWQSAVRNYYEVHKLYLDRLASSLRKRTKLKIESVDLVGLVLKVLRKKARELEQGGGLEWVLERKSLTGLSVSQEHHWSVIAASSMEVESPEAMTAELDAMEMGIILEELVDNAQHNRADERPLKLRVRLSEHPNWPTSRIHLEVADNGCGIQPEDREMLFEPLFTHRADKTQGLGMGLCNVRLKAQAHGGEIVALESEPRSGATFRLNLPRFHVVR</sequence>
<dbReference type="InterPro" id="IPR003018">
    <property type="entry name" value="GAF"/>
</dbReference>
<dbReference type="SUPFAM" id="SSF55781">
    <property type="entry name" value="GAF domain-like"/>
    <property type="match status" value="2"/>
</dbReference>
<dbReference type="eggNOG" id="COG2205">
    <property type="taxonomic scope" value="Bacteria"/>
</dbReference>
<dbReference type="InterPro" id="IPR003594">
    <property type="entry name" value="HATPase_dom"/>
</dbReference>
<keyword evidence="4" id="KW-0547">Nucleotide-binding</keyword>
<evidence type="ECO:0000256" key="7">
    <source>
        <dbReference type="SAM" id="MobiDB-lite"/>
    </source>
</evidence>
<comment type="catalytic activity">
    <reaction evidence="1">
        <text>ATP + protein L-histidine = ADP + protein N-phospho-L-histidine.</text>
        <dbReference type="EC" id="2.7.13.3"/>
    </reaction>
</comment>
<dbReference type="PRINTS" id="PR00344">
    <property type="entry name" value="BCTRLSENSOR"/>
</dbReference>
<evidence type="ECO:0000256" key="3">
    <source>
        <dbReference type="ARBA" id="ARBA00022679"/>
    </source>
</evidence>
<keyword evidence="5 9" id="KW-0418">Kinase</keyword>
<keyword evidence="3" id="KW-0808">Transferase</keyword>
<dbReference type="InterPro" id="IPR005467">
    <property type="entry name" value="His_kinase_dom"/>
</dbReference>
<dbReference type="Gene3D" id="3.30.450.40">
    <property type="match status" value="2"/>
</dbReference>
<keyword evidence="6" id="KW-0067">ATP-binding</keyword>
<dbReference type="InterPro" id="IPR004358">
    <property type="entry name" value="Sig_transdc_His_kin-like_C"/>
</dbReference>
<evidence type="ECO:0000256" key="2">
    <source>
        <dbReference type="ARBA" id="ARBA00012438"/>
    </source>
</evidence>
<dbReference type="Proteomes" id="UP000010798">
    <property type="component" value="Chromosome"/>
</dbReference>
<dbReference type="PANTHER" id="PTHR44936">
    <property type="entry name" value="SENSOR PROTEIN CREC"/>
    <property type="match status" value="1"/>
</dbReference>
<dbReference type="SUPFAM" id="SSF55874">
    <property type="entry name" value="ATPase domain of HSP90 chaperone/DNA topoisomerase II/histidine kinase"/>
    <property type="match status" value="1"/>
</dbReference>
<evidence type="ECO:0000256" key="4">
    <source>
        <dbReference type="ARBA" id="ARBA00022741"/>
    </source>
</evidence>
<feature type="domain" description="Histidine kinase" evidence="8">
    <location>
        <begin position="1237"/>
        <end position="1352"/>
    </location>
</feature>
<dbReference type="GO" id="GO:0005524">
    <property type="term" value="F:ATP binding"/>
    <property type="evidence" value="ECO:0007669"/>
    <property type="project" value="UniProtKB-KW"/>
</dbReference>
<dbReference type="InterPro" id="IPR036890">
    <property type="entry name" value="HATPase_C_sf"/>
</dbReference>
<dbReference type="EMBL" id="CP003364">
    <property type="protein sequence ID" value="AGA31397.1"/>
    <property type="molecule type" value="Genomic_DNA"/>
</dbReference>
<reference evidence="9 10" key="1">
    <citation type="submission" date="2012-02" db="EMBL/GenBank/DDBJ databases">
        <title>Complete sequence of chromosome of Singulisphaera acidiphila DSM 18658.</title>
        <authorList>
            <consortium name="US DOE Joint Genome Institute (JGI-PGF)"/>
            <person name="Lucas S."/>
            <person name="Copeland A."/>
            <person name="Lapidus A."/>
            <person name="Glavina del Rio T."/>
            <person name="Dalin E."/>
            <person name="Tice H."/>
            <person name="Bruce D."/>
            <person name="Goodwin L."/>
            <person name="Pitluck S."/>
            <person name="Peters L."/>
            <person name="Ovchinnikova G."/>
            <person name="Chertkov O."/>
            <person name="Kyrpides N."/>
            <person name="Mavromatis K."/>
            <person name="Ivanova N."/>
            <person name="Brettin T."/>
            <person name="Detter J.C."/>
            <person name="Han C."/>
            <person name="Larimer F."/>
            <person name="Land M."/>
            <person name="Hauser L."/>
            <person name="Markowitz V."/>
            <person name="Cheng J.-F."/>
            <person name="Hugenholtz P."/>
            <person name="Woyke T."/>
            <person name="Wu D."/>
            <person name="Tindall B."/>
            <person name="Pomrenke H."/>
            <person name="Brambilla E."/>
            <person name="Klenk H.-P."/>
            <person name="Eisen J.A."/>
        </authorList>
    </citation>
    <scope>NUCLEOTIDE SEQUENCE [LARGE SCALE GENOMIC DNA]</scope>
    <source>
        <strain evidence="10">ATCC BAA-1392 / DSM 18658 / VKM B-2454 / MOB10</strain>
    </source>
</reference>
<dbReference type="SMART" id="SM00387">
    <property type="entry name" value="HATPase_c"/>
    <property type="match status" value="1"/>
</dbReference>
<dbReference type="RefSeq" id="WP_015250466.1">
    <property type="nucleotide sequence ID" value="NC_019892.1"/>
</dbReference>
<gene>
    <name evidence="9" type="ordered locus">Sinac_7358</name>
</gene>
<organism evidence="9 10">
    <name type="scientific">Singulisphaera acidiphila (strain ATCC BAA-1392 / DSM 18658 / VKM B-2454 / MOB10)</name>
    <dbReference type="NCBI Taxonomy" id="886293"/>
    <lineage>
        <taxon>Bacteria</taxon>
        <taxon>Pseudomonadati</taxon>
        <taxon>Planctomycetota</taxon>
        <taxon>Planctomycetia</taxon>
        <taxon>Isosphaerales</taxon>
        <taxon>Isosphaeraceae</taxon>
        <taxon>Singulisphaera</taxon>
    </lineage>
</organism>
<feature type="region of interest" description="Disordered" evidence="7">
    <location>
        <begin position="1114"/>
        <end position="1135"/>
    </location>
</feature>
<dbReference type="PANTHER" id="PTHR44936:SF10">
    <property type="entry name" value="SENSOR PROTEIN RSTB"/>
    <property type="match status" value="1"/>
</dbReference>
<dbReference type="KEGG" id="saci:Sinac_7358"/>
<dbReference type="PROSITE" id="PS50109">
    <property type="entry name" value="HIS_KIN"/>
    <property type="match status" value="1"/>
</dbReference>
<evidence type="ECO:0000313" key="10">
    <source>
        <dbReference type="Proteomes" id="UP000010798"/>
    </source>
</evidence>
<evidence type="ECO:0000256" key="1">
    <source>
        <dbReference type="ARBA" id="ARBA00000085"/>
    </source>
</evidence>
<evidence type="ECO:0000313" key="9">
    <source>
        <dbReference type="EMBL" id="AGA31397.1"/>
    </source>
</evidence>
<dbReference type="GO" id="GO:0004673">
    <property type="term" value="F:protein histidine kinase activity"/>
    <property type="evidence" value="ECO:0007669"/>
    <property type="project" value="UniProtKB-EC"/>
</dbReference>
<dbReference type="Pfam" id="PF01590">
    <property type="entry name" value="GAF"/>
    <property type="match status" value="1"/>
</dbReference>
<keyword evidence="10" id="KW-1185">Reference proteome</keyword>
<protein>
    <recommendedName>
        <fullName evidence="2">histidine kinase</fullName>
        <ecNumber evidence="2">2.7.13.3</ecNumber>
    </recommendedName>
</protein>
<dbReference type="OrthoDB" id="9804645at2"/>
<dbReference type="HOGENOM" id="CLU_257383_0_0_0"/>
<dbReference type="Gene3D" id="3.30.565.10">
    <property type="entry name" value="Histidine kinase-like ATPase, C-terminal domain"/>
    <property type="match status" value="1"/>
</dbReference>
<dbReference type="Pfam" id="PF02518">
    <property type="entry name" value="HATPase_c"/>
    <property type="match status" value="1"/>
</dbReference>
<proteinExistence type="predicted"/>
<dbReference type="SMART" id="SM00065">
    <property type="entry name" value="GAF"/>
    <property type="match status" value="2"/>
</dbReference>
<dbReference type="InterPro" id="IPR029016">
    <property type="entry name" value="GAF-like_dom_sf"/>
</dbReference>
<evidence type="ECO:0000256" key="5">
    <source>
        <dbReference type="ARBA" id="ARBA00022777"/>
    </source>
</evidence>
<dbReference type="InterPro" id="IPR050980">
    <property type="entry name" value="2C_sensor_his_kinase"/>
</dbReference>
<dbReference type="EC" id="2.7.13.3" evidence="2"/>
<evidence type="ECO:0000256" key="6">
    <source>
        <dbReference type="ARBA" id="ARBA00022840"/>
    </source>
</evidence>
<evidence type="ECO:0000259" key="8">
    <source>
        <dbReference type="PROSITE" id="PS50109"/>
    </source>
</evidence>